<evidence type="ECO:0000259" key="17">
    <source>
        <dbReference type="SMART" id="SM00485"/>
    </source>
</evidence>
<comment type="subcellular location">
    <subcellularLocation>
        <location evidence="1 15">Nucleus</location>
    </subcellularLocation>
</comment>
<evidence type="ECO:0000256" key="11">
    <source>
        <dbReference type="ARBA" id="ARBA00023204"/>
    </source>
</evidence>
<dbReference type="GO" id="GO:0017108">
    <property type="term" value="F:5'-flap endonuclease activity"/>
    <property type="evidence" value="ECO:0007669"/>
    <property type="project" value="TreeGrafter"/>
</dbReference>
<dbReference type="EMBL" id="JARYMX010000004">
    <property type="protein sequence ID" value="KAJ9552746.1"/>
    <property type="molecule type" value="Genomic_DNA"/>
</dbReference>
<evidence type="ECO:0000256" key="1">
    <source>
        <dbReference type="ARBA" id="ARBA00004123"/>
    </source>
</evidence>
<accession>A0AA38TCP5</accession>
<feature type="repeat" description="TPR" evidence="14">
    <location>
        <begin position="99"/>
        <end position="132"/>
    </location>
</feature>
<dbReference type="FunFam" id="1.10.150.20:FF:000011">
    <property type="entry name" value="exonuclease 1"/>
    <property type="match status" value="1"/>
</dbReference>
<evidence type="ECO:0000256" key="10">
    <source>
        <dbReference type="ARBA" id="ARBA00022881"/>
    </source>
</evidence>
<evidence type="ECO:0000256" key="4">
    <source>
        <dbReference type="ARBA" id="ARBA00022722"/>
    </source>
</evidence>
<dbReference type="PANTHER" id="PTHR11081:SF8">
    <property type="entry name" value="EXONUCLEASE 1"/>
    <property type="match status" value="1"/>
</dbReference>
<protein>
    <recommendedName>
        <fullName evidence="3 15">Exonuclease 1</fullName>
        <ecNumber evidence="15">3.1.-.-</ecNumber>
    </recommendedName>
</protein>
<dbReference type="GO" id="GO:0046872">
    <property type="term" value="F:metal ion binding"/>
    <property type="evidence" value="ECO:0007669"/>
    <property type="project" value="UniProtKB-UniRule"/>
</dbReference>
<keyword evidence="9 15" id="KW-0460">Magnesium</keyword>
<keyword evidence="7 15" id="KW-0228">DNA excision</keyword>
<dbReference type="GO" id="GO:0006281">
    <property type="term" value="P:DNA repair"/>
    <property type="evidence" value="ECO:0007669"/>
    <property type="project" value="UniProtKB-UniRule"/>
</dbReference>
<dbReference type="Gene3D" id="1.10.150.20">
    <property type="entry name" value="5' to 3' exonuclease, C-terminal subdomain"/>
    <property type="match status" value="1"/>
</dbReference>
<evidence type="ECO:0000256" key="2">
    <source>
        <dbReference type="ARBA" id="ARBA00010563"/>
    </source>
</evidence>
<dbReference type="PROSITE" id="PS00842">
    <property type="entry name" value="XPG_2"/>
    <property type="match status" value="1"/>
</dbReference>
<keyword evidence="12 15" id="KW-0539">Nucleus</keyword>
<keyword evidence="11 15" id="KW-0234">DNA repair</keyword>
<dbReference type="AlphaFoldDB" id="A0AA38TCP5"/>
<dbReference type="SUPFAM" id="SSF47807">
    <property type="entry name" value="5' to 3' exonuclease, C-terminal subdomain"/>
    <property type="match status" value="1"/>
</dbReference>
<keyword evidence="15" id="KW-0238">DNA-binding</keyword>
<dbReference type="SMART" id="SM00485">
    <property type="entry name" value="XPGN"/>
    <property type="match status" value="1"/>
</dbReference>
<dbReference type="Pfam" id="PF00867">
    <property type="entry name" value="XPG_I"/>
    <property type="match status" value="1"/>
</dbReference>
<evidence type="ECO:0000256" key="12">
    <source>
        <dbReference type="ARBA" id="ARBA00023242"/>
    </source>
</evidence>
<organism evidence="18 19">
    <name type="scientific">Centaurea solstitialis</name>
    <name type="common">yellow star-thistle</name>
    <dbReference type="NCBI Taxonomy" id="347529"/>
    <lineage>
        <taxon>Eukaryota</taxon>
        <taxon>Viridiplantae</taxon>
        <taxon>Streptophyta</taxon>
        <taxon>Embryophyta</taxon>
        <taxon>Tracheophyta</taxon>
        <taxon>Spermatophyta</taxon>
        <taxon>Magnoliopsida</taxon>
        <taxon>eudicotyledons</taxon>
        <taxon>Gunneridae</taxon>
        <taxon>Pentapetalae</taxon>
        <taxon>asterids</taxon>
        <taxon>campanulids</taxon>
        <taxon>Asterales</taxon>
        <taxon>Asteraceae</taxon>
        <taxon>Carduoideae</taxon>
        <taxon>Cardueae</taxon>
        <taxon>Centaureinae</taxon>
        <taxon>Centaurea</taxon>
    </lineage>
</organism>
<dbReference type="Gene3D" id="3.40.50.1010">
    <property type="entry name" value="5'-nuclease"/>
    <property type="match status" value="1"/>
</dbReference>
<dbReference type="InterPro" id="IPR036279">
    <property type="entry name" value="5-3_exonuclease_C_sf"/>
</dbReference>
<name>A0AA38TCP5_9ASTR</name>
<dbReference type="SMART" id="SM00484">
    <property type="entry name" value="XPGI"/>
    <property type="match status" value="1"/>
</dbReference>
<dbReference type="PANTHER" id="PTHR11081">
    <property type="entry name" value="FLAP ENDONUCLEASE FAMILY MEMBER"/>
    <property type="match status" value="1"/>
</dbReference>
<evidence type="ECO:0000256" key="8">
    <source>
        <dbReference type="ARBA" id="ARBA00022801"/>
    </source>
</evidence>
<keyword evidence="8 15" id="KW-0378">Hydrolase</keyword>
<dbReference type="CDD" id="cd09901">
    <property type="entry name" value="H3TH_FEN1-like"/>
    <property type="match status" value="1"/>
</dbReference>
<dbReference type="FunFam" id="3.40.50.1010:FF:000002">
    <property type="entry name" value="Exonuclease 1, putative"/>
    <property type="match status" value="1"/>
</dbReference>
<evidence type="ECO:0000256" key="15">
    <source>
        <dbReference type="RuleBase" id="RU910737"/>
    </source>
</evidence>
<evidence type="ECO:0000256" key="3">
    <source>
        <dbReference type="ARBA" id="ARBA00020324"/>
    </source>
</evidence>
<dbReference type="InterPro" id="IPR006086">
    <property type="entry name" value="XPG-I_dom"/>
</dbReference>
<dbReference type="SUPFAM" id="SSF88723">
    <property type="entry name" value="PIN domain-like"/>
    <property type="match status" value="1"/>
</dbReference>
<dbReference type="GO" id="GO:0035312">
    <property type="term" value="F:5'-3' DNA exonuclease activity"/>
    <property type="evidence" value="ECO:0007669"/>
    <property type="project" value="UniProtKB-UniRule"/>
</dbReference>
<dbReference type="PRINTS" id="PR00853">
    <property type="entry name" value="XPGRADSUPER"/>
</dbReference>
<dbReference type="SMART" id="SM00279">
    <property type="entry name" value="HhH2"/>
    <property type="match status" value="1"/>
</dbReference>
<feature type="domain" description="XPG N-terminal" evidence="17">
    <location>
        <begin position="1"/>
        <end position="102"/>
    </location>
</feature>
<evidence type="ECO:0000256" key="13">
    <source>
        <dbReference type="ARBA" id="ARBA00060210"/>
    </source>
</evidence>
<dbReference type="InterPro" id="IPR044752">
    <property type="entry name" value="PIN-like_EXO1"/>
</dbReference>
<proteinExistence type="inferred from homology"/>
<dbReference type="GO" id="GO:0005634">
    <property type="term" value="C:nucleus"/>
    <property type="evidence" value="ECO:0007669"/>
    <property type="project" value="UniProtKB-SubCell"/>
</dbReference>
<evidence type="ECO:0000256" key="5">
    <source>
        <dbReference type="ARBA" id="ARBA00022723"/>
    </source>
</evidence>
<comment type="function">
    <text evidence="13">Putative 5'-&gt;3' double-stranded DNA exonuclease which may also contain a cryptic 3'-&gt;5' double-stranded DNA exonuclease activity. May be involved in DNA mismatch repair (MMR).</text>
</comment>
<keyword evidence="15" id="KW-0269">Exonuclease</keyword>
<comment type="similarity">
    <text evidence="2 15">Belongs to the XPG/RAD2 endonuclease family. EXO1 subfamily.</text>
</comment>
<evidence type="ECO:0000256" key="9">
    <source>
        <dbReference type="ARBA" id="ARBA00022842"/>
    </source>
</evidence>
<reference evidence="18" key="1">
    <citation type="submission" date="2023-03" db="EMBL/GenBank/DDBJ databases">
        <title>Chromosome-scale reference genome and RAD-based genetic map of yellow starthistle (Centaurea solstitialis) reveal putative structural variation and QTLs associated with invader traits.</title>
        <authorList>
            <person name="Reatini B."/>
            <person name="Cang F.A."/>
            <person name="Jiang Q."/>
            <person name="Mckibben M.T.W."/>
            <person name="Barker M.S."/>
            <person name="Rieseberg L.H."/>
            <person name="Dlugosch K.M."/>
        </authorList>
    </citation>
    <scope>NUCLEOTIDE SEQUENCE</scope>
    <source>
        <strain evidence="18">CAN-66</strain>
        <tissue evidence="18">Leaf</tissue>
    </source>
</reference>
<keyword evidence="14" id="KW-0802">TPR repeat</keyword>
<comment type="cofactor">
    <cofactor evidence="15">
        <name>Mg(2+)</name>
        <dbReference type="ChEBI" id="CHEBI:18420"/>
    </cofactor>
    <text evidence="15">Binds 2 magnesium ions per subunit. They probably participate in the reaction catalyzed by the enzyme. May bind an additional third magnesium ion after substrate binding.</text>
</comment>
<dbReference type="InterPro" id="IPR019974">
    <property type="entry name" value="XPG_CS"/>
</dbReference>
<keyword evidence="4 15" id="KW-0540">Nuclease</keyword>
<dbReference type="InterPro" id="IPR029060">
    <property type="entry name" value="PIN-like_dom_sf"/>
</dbReference>
<dbReference type="PROSITE" id="PS50005">
    <property type="entry name" value="TPR"/>
    <property type="match status" value="1"/>
</dbReference>
<comment type="function">
    <text evidence="15">5'-&gt;3' double-stranded DNA exonuclease which may also possess a cryptic 3'-&gt;5' double-stranded DNA exonuclease activity. Functions in DNA mismatch repair.</text>
</comment>
<dbReference type="InterPro" id="IPR006084">
    <property type="entry name" value="XPG/Rad2"/>
</dbReference>
<feature type="domain" description="XPG-I" evidence="16">
    <location>
        <begin position="141"/>
        <end position="213"/>
    </location>
</feature>
<dbReference type="Pfam" id="PF00752">
    <property type="entry name" value="XPG_N"/>
    <property type="match status" value="1"/>
</dbReference>
<dbReference type="Proteomes" id="UP001172457">
    <property type="component" value="Chromosome 4"/>
</dbReference>
<evidence type="ECO:0000313" key="19">
    <source>
        <dbReference type="Proteomes" id="UP001172457"/>
    </source>
</evidence>
<dbReference type="EC" id="3.1.-.-" evidence="15"/>
<dbReference type="CDD" id="cd09857">
    <property type="entry name" value="PIN_EXO1"/>
    <property type="match status" value="1"/>
</dbReference>
<evidence type="ECO:0000256" key="14">
    <source>
        <dbReference type="PROSITE-ProRule" id="PRU00339"/>
    </source>
</evidence>
<sequence>MGIKDLLRFLKPYVEPIHIKKYAGKRVGIDAYSWLHKGAYSCSMELCLNTEGDKKFQYLNYCMHRINVLRHHNISPVLVFDGGNIPCKANTEHDRHSKRKANLDLAMAKLKEGSINAAAEIFQRAVSITPSMAHQLIQILRSENIEFVVAPYEADAQLAYLSSLDEDKGGISAVISEDSDLLAYGCSSVVFKMDRYGNGEEIVIDKVFDSVGIVPSFRHFDKELFTGMCVLAGCDFLSSVPGIGIAKAHALVSKYRNLDRVLSTLKYEKGNQMPEDYFKSFKEAFAVFQHARIYDAELKQLKHLTPLPETLVDYLGEELDFLGPEISPSQATAIAEGQLDPSTMKRFNEFPSSNGQVKPSQWSSRKEATNTIQPTNLLLQKETTPTSCFTIVSTQKTGTKRITAMEQEPAFEKTKDKTNLEELISPLKSNTLSRVITAKRSSKVPDNNPFKRRKETVTVKDDCVNEQLSEVMEVEELQVICISPPATQISIDEQQSVVTEIEDLETLGITPSSQKSVESKPVNKFIEKKRVTSEKKSGSIPESKRNTILNFFSRV</sequence>
<evidence type="ECO:0000256" key="6">
    <source>
        <dbReference type="ARBA" id="ARBA00022763"/>
    </source>
</evidence>
<evidence type="ECO:0000256" key="7">
    <source>
        <dbReference type="ARBA" id="ARBA00022769"/>
    </source>
</evidence>
<evidence type="ECO:0000313" key="18">
    <source>
        <dbReference type="EMBL" id="KAJ9552746.1"/>
    </source>
</evidence>
<evidence type="ECO:0000259" key="16">
    <source>
        <dbReference type="SMART" id="SM00484"/>
    </source>
</evidence>
<keyword evidence="5 15" id="KW-0479">Metal-binding</keyword>
<gene>
    <name evidence="18" type="ORF">OSB04_016791</name>
</gene>
<dbReference type="InterPro" id="IPR019734">
    <property type="entry name" value="TPR_rpt"/>
</dbReference>
<dbReference type="InterPro" id="IPR006085">
    <property type="entry name" value="XPG_DNA_repair_N"/>
</dbReference>
<keyword evidence="6 15" id="KW-0227">DNA damage</keyword>
<dbReference type="GO" id="GO:0003677">
    <property type="term" value="F:DNA binding"/>
    <property type="evidence" value="ECO:0007669"/>
    <property type="project" value="UniProtKB-UniRule"/>
</dbReference>
<keyword evidence="10 15" id="KW-0267">Excision nuclease</keyword>
<comment type="caution">
    <text evidence="18">The sequence shown here is derived from an EMBL/GenBank/DDBJ whole genome shotgun (WGS) entry which is preliminary data.</text>
</comment>
<keyword evidence="19" id="KW-1185">Reference proteome</keyword>
<dbReference type="InterPro" id="IPR008918">
    <property type="entry name" value="HhH2"/>
</dbReference>